<organism evidence="7 8">
    <name type="scientific">Cordyceps fumosorosea (strain ARSEF 2679)</name>
    <name type="common">Isaria fumosorosea</name>
    <dbReference type="NCBI Taxonomy" id="1081104"/>
    <lineage>
        <taxon>Eukaryota</taxon>
        <taxon>Fungi</taxon>
        <taxon>Dikarya</taxon>
        <taxon>Ascomycota</taxon>
        <taxon>Pezizomycotina</taxon>
        <taxon>Sordariomycetes</taxon>
        <taxon>Hypocreomycetidae</taxon>
        <taxon>Hypocreales</taxon>
        <taxon>Cordycipitaceae</taxon>
        <taxon>Cordyceps</taxon>
    </lineage>
</organism>
<dbReference type="PRINTS" id="PR00792">
    <property type="entry name" value="PEPSIN"/>
</dbReference>
<dbReference type="InterPro" id="IPR033121">
    <property type="entry name" value="PEPTIDASE_A1"/>
</dbReference>
<feature type="compositionally biased region" description="Pro residues" evidence="3">
    <location>
        <begin position="687"/>
        <end position="699"/>
    </location>
</feature>
<feature type="region of interest" description="Disordered" evidence="3">
    <location>
        <begin position="595"/>
        <end position="615"/>
    </location>
</feature>
<keyword evidence="4" id="KW-0472">Membrane</keyword>
<keyword evidence="5" id="KW-0732">Signal</keyword>
<dbReference type="Gene3D" id="2.40.70.10">
    <property type="entry name" value="Acid Proteases"/>
    <property type="match status" value="2"/>
</dbReference>
<dbReference type="InterPro" id="IPR001461">
    <property type="entry name" value="Aspartic_peptidase_A1"/>
</dbReference>
<protein>
    <submittedName>
        <fullName evidence="7">Peptidase A1</fullName>
    </submittedName>
</protein>
<feature type="transmembrane region" description="Helical" evidence="4">
    <location>
        <begin position="752"/>
        <end position="774"/>
    </location>
</feature>
<feature type="compositionally biased region" description="Polar residues" evidence="3">
    <location>
        <begin position="518"/>
        <end position="546"/>
    </location>
</feature>
<dbReference type="PANTHER" id="PTHR47966">
    <property type="entry name" value="BETA-SITE APP-CLEAVING ENZYME, ISOFORM A-RELATED"/>
    <property type="match status" value="1"/>
</dbReference>
<feature type="region of interest" description="Disordered" evidence="3">
    <location>
        <begin position="400"/>
        <end position="546"/>
    </location>
</feature>
<feature type="active site" evidence="2">
    <location>
        <position position="80"/>
    </location>
</feature>
<evidence type="ECO:0000256" key="4">
    <source>
        <dbReference type="SAM" id="Phobius"/>
    </source>
</evidence>
<dbReference type="PROSITE" id="PS51767">
    <property type="entry name" value="PEPTIDASE_A1"/>
    <property type="match status" value="1"/>
</dbReference>
<dbReference type="STRING" id="1081104.A0A168DFC6"/>
<comment type="caution">
    <text evidence="7">The sequence shown here is derived from an EMBL/GenBank/DDBJ whole genome shotgun (WGS) entry which is preliminary data.</text>
</comment>
<keyword evidence="4" id="KW-0812">Transmembrane</keyword>
<keyword evidence="8" id="KW-1185">Reference proteome</keyword>
<comment type="similarity">
    <text evidence="1">Belongs to the peptidase A1 family.</text>
</comment>
<feature type="compositionally biased region" description="Low complexity" evidence="3">
    <location>
        <begin position="403"/>
        <end position="510"/>
    </location>
</feature>
<dbReference type="GeneID" id="30017908"/>
<dbReference type="SUPFAM" id="SSF50630">
    <property type="entry name" value="Acid proteases"/>
    <property type="match status" value="1"/>
</dbReference>
<feature type="compositionally biased region" description="Pro residues" evidence="3">
    <location>
        <begin position="717"/>
        <end position="729"/>
    </location>
</feature>
<sequence length="775" mass="80659">MRSTLLSAAALPLAAHALDINNFFEGPGIVRFPLTGNPDALDKHMRRQFEAGLRNRQTGFFYTIDLQIGTPPQTVAVNFDTGSSELWVNPNCARSSDEAYCKTFGAFGKSSSFVSTNQNATLKYGRGHADVEYGYDYVTVGTSKINQQLFGVAHDSEFATTGIMGVGPNLRGWTSPYPYILDNLFTQKFINSRAFSLDLRQVTSERGAAVFGGIDTKKFKGPLVKKDIIPAGSSPDGKTRYWANCDSIVINREDGSKITVTSSPQAFLFDSGYTISSLPSGPFNELLKAFPSAVKESTGQYVVDCSVVNLKGTLDFKFGEATISVPYSEFIWQQPDYKQCVLGAVEDNVMPVLGDTFLRAAYVVYDWDNRALHFAAADDCGSNLVAIGSGPGAVGVTKGECGATPTSSSTSSVPTSTSTTTTSSSTILSSTSSIPTSFSNSTVSSASSTSSVATVSSTSSVTTTLTNSTSSAASSTPSIPTLTNSTSSAVSSTSSVPTSSSTSNVATVSSQGPIRFSSGVSSTARVTSSITTGPHPSGSFTTGHHSKNATTYTSIVKSTRTHTITSCAPTVTNCPVGKVTTEVVTSYTTWCPEENKPKATSTSIGTSAASTTSAYTKPPCPEVTLTFVIPKTYYCTKGQSGCTEGEEIVTSHPATIVPITPLATPTPIPGCVDCHPKQTSKPVETPSAPPGVVPVPVNPNPVETKQHVPTQSTPVGPAQPPTTPAPKPVQPSTMVSAKPSGTGSPVPSQPPITAGAAGLFIPSLAALAAALVAAM</sequence>
<dbReference type="AlphaFoldDB" id="A0A168DFC6"/>
<dbReference type="Pfam" id="PF00026">
    <property type="entry name" value="Asp"/>
    <property type="match status" value="1"/>
</dbReference>
<feature type="domain" description="Peptidase A1" evidence="6">
    <location>
        <begin position="62"/>
        <end position="375"/>
    </location>
</feature>
<feature type="active site" evidence="2">
    <location>
        <position position="270"/>
    </location>
</feature>
<dbReference type="PANTHER" id="PTHR47966:SF65">
    <property type="entry name" value="ASPARTIC-TYPE ENDOPEPTIDASE"/>
    <property type="match status" value="1"/>
</dbReference>
<evidence type="ECO:0000256" key="5">
    <source>
        <dbReference type="SAM" id="SignalP"/>
    </source>
</evidence>
<evidence type="ECO:0000256" key="1">
    <source>
        <dbReference type="ARBA" id="ARBA00007447"/>
    </source>
</evidence>
<accession>A0A168DFC6</accession>
<feature type="region of interest" description="Disordered" evidence="3">
    <location>
        <begin position="675"/>
        <end position="749"/>
    </location>
</feature>
<feature type="compositionally biased region" description="Polar residues" evidence="3">
    <location>
        <begin position="732"/>
        <end position="746"/>
    </location>
</feature>
<evidence type="ECO:0000313" key="7">
    <source>
        <dbReference type="EMBL" id="OAA72543.1"/>
    </source>
</evidence>
<dbReference type="EMBL" id="AZHB01000002">
    <property type="protein sequence ID" value="OAA72543.1"/>
    <property type="molecule type" value="Genomic_DNA"/>
</dbReference>
<dbReference type="OrthoDB" id="771136at2759"/>
<keyword evidence="4" id="KW-1133">Transmembrane helix</keyword>
<evidence type="ECO:0000313" key="8">
    <source>
        <dbReference type="Proteomes" id="UP000076744"/>
    </source>
</evidence>
<dbReference type="InterPro" id="IPR021109">
    <property type="entry name" value="Peptidase_aspartic_dom_sf"/>
</dbReference>
<feature type="chain" id="PRO_5007896269" evidence="5">
    <location>
        <begin position="18"/>
        <end position="775"/>
    </location>
</feature>
<evidence type="ECO:0000259" key="6">
    <source>
        <dbReference type="PROSITE" id="PS51767"/>
    </source>
</evidence>
<dbReference type="GO" id="GO:0006508">
    <property type="term" value="P:proteolysis"/>
    <property type="evidence" value="ECO:0007669"/>
    <property type="project" value="InterPro"/>
</dbReference>
<feature type="signal peptide" evidence="5">
    <location>
        <begin position="1"/>
        <end position="17"/>
    </location>
</feature>
<evidence type="ECO:0000256" key="3">
    <source>
        <dbReference type="SAM" id="MobiDB-lite"/>
    </source>
</evidence>
<gene>
    <name evidence="7" type="ORF">ISF_01616</name>
</gene>
<dbReference type="Proteomes" id="UP000076744">
    <property type="component" value="Unassembled WGS sequence"/>
</dbReference>
<reference evidence="7 8" key="1">
    <citation type="journal article" date="2016" name="Genome Biol. Evol.">
        <title>Divergent and convergent evolution of fungal pathogenicity.</title>
        <authorList>
            <person name="Shang Y."/>
            <person name="Xiao G."/>
            <person name="Zheng P."/>
            <person name="Cen K."/>
            <person name="Zhan S."/>
            <person name="Wang C."/>
        </authorList>
    </citation>
    <scope>NUCLEOTIDE SEQUENCE [LARGE SCALE GENOMIC DNA]</scope>
    <source>
        <strain evidence="7 8">ARSEF 2679</strain>
    </source>
</reference>
<dbReference type="GO" id="GO:0004190">
    <property type="term" value="F:aspartic-type endopeptidase activity"/>
    <property type="evidence" value="ECO:0007669"/>
    <property type="project" value="InterPro"/>
</dbReference>
<name>A0A168DFC6_CORFA</name>
<proteinExistence type="inferred from homology"/>
<feature type="compositionally biased region" description="Low complexity" evidence="3">
    <location>
        <begin position="599"/>
        <end position="614"/>
    </location>
</feature>
<evidence type="ECO:0000256" key="2">
    <source>
        <dbReference type="PIRSR" id="PIRSR601461-1"/>
    </source>
</evidence>
<dbReference type="RefSeq" id="XP_018707989.1">
    <property type="nucleotide sequence ID" value="XM_018845223.1"/>
</dbReference>